<keyword evidence="3" id="KW-1185">Reference proteome</keyword>
<name>A0ABY7JU66_9FIRM</name>
<organism evidence="2 3">
    <name type="scientific">Peptostreptococcus equinus</name>
    <dbReference type="NCBI Taxonomy" id="3003601"/>
    <lineage>
        <taxon>Bacteria</taxon>
        <taxon>Bacillati</taxon>
        <taxon>Bacillota</taxon>
        <taxon>Clostridia</taxon>
        <taxon>Peptostreptococcales</taxon>
        <taxon>Peptostreptococcaceae</taxon>
        <taxon>Peptostreptococcus</taxon>
    </lineage>
</organism>
<protein>
    <submittedName>
        <fullName evidence="2">Uncharacterized protein</fullName>
    </submittedName>
</protein>
<reference evidence="2" key="1">
    <citation type="submission" date="2022-12" db="EMBL/GenBank/DDBJ databases">
        <title>Peptostreptococcus.</title>
        <authorList>
            <person name="Lee S.H."/>
        </authorList>
    </citation>
    <scope>NUCLEOTIDE SEQUENCE</scope>
    <source>
        <strain evidence="2">CBA3647</strain>
    </source>
</reference>
<dbReference type="RefSeq" id="WP_269311324.1">
    <property type="nucleotide sequence ID" value="NZ_CP114052.1"/>
</dbReference>
<sequence>MSFNSYHNSRLTKLNPCYTCERRFMGCHSDCKEYLVYKSKLDNINAKKGEYADVNAYIKSNAKKRVHSEGLFKKQRAER</sequence>
<dbReference type="Proteomes" id="UP001164187">
    <property type="component" value="Chromosome"/>
</dbReference>
<gene>
    <name evidence="2" type="ORF">O0R46_02085</name>
    <name evidence="1" type="ORF">O0R46_08490</name>
</gene>
<proteinExistence type="predicted"/>
<dbReference type="EMBL" id="CP114052">
    <property type="protein sequence ID" value="WAW14627.1"/>
    <property type="molecule type" value="Genomic_DNA"/>
</dbReference>
<evidence type="ECO:0000313" key="2">
    <source>
        <dbReference type="EMBL" id="WAW15262.1"/>
    </source>
</evidence>
<accession>A0ABY7JU66</accession>
<evidence type="ECO:0000313" key="1">
    <source>
        <dbReference type="EMBL" id="WAW14627.1"/>
    </source>
</evidence>
<evidence type="ECO:0000313" key="3">
    <source>
        <dbReference type="Proteomes" id="UP001164187"/>
    </source>
</evidence>
<dbReference type="EMBL" id="CP114052">
    <property type="protein sequence ID" value="WAW15262.1"/>
    <property type="molecule type" value="Genomic_DNA"/>
</dbReference>